<dbReference type="AlphaFoldDB" id="A0A0R1YCE4"/>
<dbReference type="PANTHER" id="PTHR33988:SF3">
    <property type="entry name" value="ENDORIBONUCLEASE TOXIN CHPB-RELATED"/>
    <property type="match status" value="1"/>
</dbReference>
<evidence type="ECO:0000313" key="3">
    <source>
        <dbReference type="EMBL" id="KRM40112.1"/>
    </source>
</evidence>
<proteinExistence type="inferred from homology"/>
<evidence type="ECO:0000313" key="4">
    <source>
        <dbReference type="Proteomes" id="UP000051223"/>
    </source>
</evidence>
<organism evidence="3 4">
    <name type="scientific">Lactobacillus hamsteri DSM 5661 = JCM 6256</name>
    <dbReference type="NCBI Taxonomy" id="1423754"/>
    <lineage>
        <taxon>Bacteria</taxon>
        <taxon>Bacillati</taxon>
        <taxon>Bacillota</taxon>
        <taxon>Bacilli</taxon>
        <taxon>Lactobacillales</taxon>
        <taxon>Lactobacillaceae</taxon>
        <taxon>Lactobacillus</taxon>
    </lineage>
</organism>
<sequence length="115" mass="13224">MKSNYIPDRQDIIWINFLPSVGEEIRGRHPAVVLSTKIYSELTGLVLVAPITHAANNRLKDFFIPIKSSKNIEGFINPLQIFTFSFKKRKTEYSGEILTDSTYAMVHKRIKQLID</sequence>
<protein>
    <recommendedName>
        <fullName evidence="5">Cell growth regulatory protein</fullName>
    </recommendedName>
</protein>
<dbReference type="GO" id="GO:0006402">
    <property type="term" value="P:mRNA catabolic process"/>
    <property type="evidence" value="ECO:0007669"/>
    <property type="project" value="TreeGrafter"/>
</dbReference>
<dbReference type="SUPFAM" id="SSF50118">
    <property type="entry name" value="Cell growth inhibitor/plasmid maintenance toxic component"/>
    <property type="match status" value="1"/>
</dbReference>
<dbReference type="PATRIC" id="fig|1423754.3.peg.869"/>
<keyword evidence="4" id="KW-1185">Reference proteome</keyword>
<evidence type="ECO:0000256" key="1">
    <source>
        <dbReference type="ARBA" id="ARBA00007521"/>
    </source>
</evidence>
<dbReference type="RefSeq" id="WP_056941457.1">
    <property type="nucleotide sequence ID" value="NZ_AZGI01000028.1"/>
</dbReference>
<dbReference type="PANTHER" id="PTHR33988">
    <property type="entry name" value="ENDORIBONUCLEASE MAZF-RELATED"/>
    <property type="match status" value="1"/>
</dbReference>
<comment type="caution">
    <text evidence="3">The sequence shown here is derived from an EMBL/GenBank/DDBJ whole genome shotgun (WGS) entry which is preliminary data.</text>
</comment>
<gene>
    <name evidence="3" type="ORF">FC39_GL000847</name>
</gene>
<dbReference type="EMBL" id="AZGI01000028">
    <property type="protein sequence ID" value="KRM40112.1"/>
    <property type="molecule type" value="Genomic_DNA"/>
</dbReference>
<comment type="similarity">
    <text evidence="1">Belongs to the PemK/MazF family.</text>
</comment>
<reference evidence="3 4" key="1">
    <citation type="journal article" date="2015" name="Genome Announc.">
        <title>Expanding the biotechnology potential of lactobacilli through comparative genomics of 213 strains and associated genera.</title>
        <authorList>
            <person name="Sun Z."/>
            <person name="Harris H.M."/>
            <person name="McCann A."/>
            <person name="Guo C."/>
            <person name="Argimon S."/>
            <person name="Zhang W."/>
            <person name="Yang X."/>
            <person name="Jeffery I.B."/>
            <person name="Cooney J.C."/>
            <person name="Kagawa T.F."/>
            <person name="Liu W."/>
            <person name="Song Y."/>
            <person name="Salvetti E."/>
            <person name="Wrobel A."/>
            <person name="Rasinkangas P."/>
            <person name="Parkhill J."/>
            <person name="Rea M.C."/>
            <person name="O'Sullivan O."/>
            <person name="Ritari J."/>
            <person name="Douillard F.P."/>
            <person name="Paul Ross R."/>
            <person name="Yang R."/>
            <person name="Briner A.E."/>
            <person name="Felis G.E."/>
            <person name="de Vos W.M."/>
            <person name="Barrangou R."/>
            <person name="Klaenhammer T.R."/>
            <person name="Caufield P.W."/>
            <person name="Cui Y."/>
            <person name="Zhang H."/>
            <person name="O'Toole P.W."/>
        </authorList>
    </citation>
    <scope>NUCLEOTIDE SEQUENCE [LARGE SCALE GENOMIC DNA]</scope>
    <source>
        <strain evidence="3 4">DSM 5661</strain>
    </source>
</reference>
<dbReference type="STRING" id="1423754.FC39_GL000847"/>
<evidence type="ECO:0008006" key="5">
    <source>
        <dbReference type="Google" id="ProtNLM"/>
    </source>
</evidence>
<dbReference type="GO" id="GO:0003677">
    <property type="term" value="F:DNA binding"/>
    <property type="evidence" value="ECO:0007669"/>
    <property type="project" value="InterPro"/>
</dbReference>
<accession>A0A0R1YCE4</accession>
<evidence type="ECO:0000256" key="2">
    <source>
        <dbReference type="ARBA" id="ARBA00022649"/>
    </source>
</evidence>
<dbReference type="Gene3D" id="2.30.30.110">
    <property type="match status" value="1"/>
</dbReference>
<dbReference type="InterPro" id="IPR003477">
    <property type="entry name" value="PemK-like"/>
</dbReference>
<dbReference type="Proteomes" id="UP000051223">
    <property type="component" value="Unassembled WGS sequence"/>
</dbReference>
<name>A0A0R1YCE4_9LACO</name>
<dbReference type="GO" id="GO:0004521">
    <property type="term" value="F:RNA endonuclease activity"/>
    <property type="evidence" value="ECO:0007669"/>
    <property type="project" value="TreeGrafter"/>
</dbReference>
<keyword evidence="2" id="KW-1277">Toxin-antitoxin system</keyword>
<dbReference type="GO" id="GO:0016075">
    <property type="term" value="P:rRNA catabolic process"/>
    <property type="evidence" value="ECO:0007669"/>
    <property type="project" value="TreeGrafter"/>
</dbReference>
<dbReference type="InterPro" id="IPR011067">
    <property type="entry name" value="Plasmid_toxin/cell-grow_inhib"/>
</dbReference>
<dbReference type="Pfam" id="PF02452">
    <property type="entry name" value="PemK_toxin"/>
    <property type="match status" value="1"/>
</dbReference>